<dbReference type="EMBL" id="JARGEI010000014">
    <property type="protein sequence ID" value="KAJ8720394.1"/>
    <property type="molecule type" value="Genomic_DNA"/>
</dbReference>
<dbReference type="InterPro" id="IPR014030">
    <property type="entry name" value="Ketoacyl_synth_N"/>
</dbReference>
<dbReference type="SUPFAM" id="SSF53901">
    <property type="entry name" value="Thiolase-like"/>
    <property type="match status" value="1"/>
</dbReference>
<dbReference type="InterPro" id="IPR016039">
    <property type="entry name" value="Thiolase-like"/>
</dbReference>
<keyword evidence="1" id="KW-0808">Transferase</keyword>
<dbReference type="Pfam" id="PF00109">
    <property type="entry name" value="ketoacyl-synt"/>
    <property type="match status" value="1"/>
</dbReference>
<dbReference type="GO" id="GO:0006633">
    <property type="term" value="P:fatty acid biosynthetic process"/>
    <property type="evidence" value="ECO:0007669"/>
    <property type="project" value="InterPro"/>
</dbReference>
<dbReference type="InterPro" id="IPR020841">
    <property type="entry name" value="PKS_Beta-ketoAc_synthase_dom"/>
</dbReference>
<dbReference type="PROSITE" id="PS52004">
    <property type="entry name" value="KS3_2"/>
    <property type="match status" value="1"/>
</dbReference>
<evidence type="ECO:0000313" key="4">
    <source>
        <dbReference type="Proteomes" id="UP001231518"/>
    </source>
</evidence>
<dbReference type="PANTHER" id="PTHR43775">
    <property type="entry name" value="FATTY ACID SYNTHASE"/>
    <property type="match status" value="1"/>
</dbReference>
<protein>
    <recommendedName>
        <fullName evidence="2">Ketosynthase family 3 (KS3) domain-containing protein</fullName>
    </recommendedName>
</protein>
<dbReference type="PROSITE" id="PS00606">
    <property type="entry name" value="KS3_1"/>
    <property type="match status" value="1"/>
</dbReference>
<dbReference type="Proteomes" id="UP001231518">
    <property type="component" value="Chromosome 3"/>
</dbReference>
<dbReference type="GO" id="GO:0004312">
    <property type="term" value="F:fatty acid synthase activity"/>
    <property type="evidence" value="ECO:0007669"/>
    <property type="project" value="TreeGrafter"/>
</dbReference>
<dbReference type="CDD" id="cd00833">
    <property type="entry name" value="PKS"/>
    <property type="match status" value="1"/>
</dbReference>
<dbReference type="InterPro" id="IPR050091">
    <property type="entry name" value="PKS_NRPS_Biosynth_Enz"/>
</dbReference>
<evidence type="ECO:0000313" key="3">
    <source>
        <dbReference type="EMBL" id="KAJ8720394.1"/>
    </source>
</evidence>
<proteinExistence type="predicted"/>
<dbReference type="PANTHER" id="PTHR43775:SF23">
    <property type="entry name" value="FATTY ACID SYNTHASE 3"/>
    <property type="match status" value="1"/>
</dbReference>
<keyword evidence="4" id="KW-1185">Reference proteome</keyword>
<name>A0AAD7YN00_MYTSE</name>
<sequence length="320" mass="35750">MAPSPQESVVEQPQQTIPRGLTGEECVITGMSGLFPMSDSVLEFKENLYNGVDMVTNENIRWDIDHPEIPKHFGMITGVDRFDAQFFKVHYKQALIMDPMSRKLLEHAYTAIFDAGVNPLELRGKKIGVFIGAAFSESEKLVIYESIQRNGFGITGCNKAMYANRISYWLDSTGPSYALDVACSSSMACLEHAYKSISSGLCEAAIVGGCNLCMHPNVALNMRKYGFLCLDGKTKCFDKHGDGSVRADAISILFLQKAKDAKRIYSEVYHAKSSYCKNMQGQFLPMRQPQEVQEFLEDFYKETDVSPRDVEYIEANASGK</sequence>
<dbReference type="InterPro" id="IPR018201">
    <property type="entry name" value="Ketoacyl_synth_AS"/>
</dbReference>
<dbReference type="AlphaFoldDB" id="A0AAD7YN00"/>
<reference evidence="3" key="1">
    <citation type="submission" date="2023-03" db="EMBL/GenBank/DDBJ databases">
        <title>Chromosome-level genomes of two armyworms, Mythimna separata and Mythimna loreyi, provide insights into the biosynthesis and reception of sex pheromones.</title>
        <authorList>
            <person name="Zhao H."/>
        </authorList>
    </citation>
    <scope>NUCLEOTIDE SEQUENCE</scope>
    <source>
        <strain evidence="3">BeijingLab</strain>
        <tissue evidence="3">Pupa</tissue>
    </source>
</reference>
<dbReference type="Gene3D" id="3.40.47.10">
    <property type="match status" value="1"/>
</dbReference>
<evidence type="ECO:0000256" key="1">
    <source>
        <dbReference type="ARBA" id="ARBA00022679"/>
    </source>
</evidence>
<dbReference type="GO" id="GO:0004315">
    <property type="term" value="F:3-oxoacyl-[acyl-carrier-protein] synthase activity"/>
    <property type="evidence" value="ECO:0007669"/>
    <property type="project" value="InterPro"/>
</dbReference>
<feature type="domain" description="Ketosynthase family 3 (KS3)" evidence="2">
    <location>
        <begin position="23"/>
        <end position="320"/>
    </location>
</feature>
<accession>A0AAD7YN00</accession>
<gene>
    <name evidence="3" type="ORF">PYW07_012437</name>
</gene>
<organism evidence="3 4">
    <name type="scientific">Mythimna separata</name>
    <name type="common">Oriental armyworm</name>
    <name type="synonym">Pseudaletia separata</name>
    <dbReference type="NCBI Taxonomy" id="271217"/>
    <lineage>
        <taxon>Eukaryota</taxon>
        <taxon>Metazoa</taxon>
        <taxon>Ecdysozoa</taxon>
        <taxon>Arthropoda</taxon>
        <taxon>Hexapoda</taxon>
        <taxon>Insecta</taxon>
        <taxon>Pterygota</taxon>
        <taxon>Neoptera</taxon>
        <taxon>Endopterygota</taxon>
        <taxon>Lepidoptera</taxon>
        <taxon>Glossata</taxon>
        <taxon>Ditrysia</taxon>
        <taxon>Noctuoidea</taxon>
        <taxon>Noctuidae</taxon>
        <taxon>Noctuinae</taxon>
        <taxon>Hadenini</taxon>
        <taxon>Mythimna</taxon>
    </lineage>
</organism>
<comment type="caution">
    <text evidence="3">The sequence shown here is derived from an EMBL/GenBank/DDBJ whole genome shotgun (WGS) entry which is preliminary data.</text>
</comment>
<dbReference type="SMART" id="SM00825">
    <property type="entry name" value="PKS_KS"/>
    <property type="match status" value="1"/>
</dbReference>
<evidence type="ECO:0000259" key="2">
    <source>
        <dbReference type="PROSITE" id="PS52004"/>
    </source>
</evidence>